<dbReference type="EMBL" id="ADVG01000001">
    <property type="protein sequence ID" value="EFH88425.1"/>
    <property type="molecule type" value="Genomic_DNA"/>
</dbReference>
<keyword evidence="3" id="KW-1185">Reference proteome</keyword>
<evidence type="ECO:0000313" key="2">
    <source>
        <dbReference type="EMBL" id="EFH88425.1"/>
    </source>
</evidence>
<dbReference type="InParanoid" id="D6TE52"/>
<keyword evidence="1" id="KW-0472">Membrane</keyword>
<evidence type="ECO:0000256" key="1">
    <source>
        <dbReference type="SAM" id="Phobius"/>
    </source>
</evidence>
<gene>
    <name evidence="2" type="ORF">Krac_9887</name>
</gene>
<name>D6TE52_KTERA</name>
<keyword evidence="1" id="KW-0812">Transmembrane</keyword>
<dbReference type="RefSeq" id="WP_007904386.1">
    <property type="nucleotide sequence ID" value="NZ_ADVG01000001.1"/>
</dbReference>
<reference evidence="2 3" key="1">
    <citation type="journal article" date="2011" name="Stand. Genomic Sci.">
        <title>Non-contiguous finished genome sequence and contextual data of the filamentous soil bacterium Ktedonobacter racemifer type strain (SOSP1-21).</title>
        <authorList>
            <person name="Chang Y.J."/>
            <person name="Land M."/>
            <person name="Hauser L."/>
            <person name="Chertkov O."/>
            <person name="Del Rio T.G."/>
            <person name="Nolan M."/>
            <person name="Copeland A."/>
            <person name="Tice H."/>
            <person name="Cheng J.F."/>
            <person name="Lucas S."/>
            <person name="Han C."/>
            <person name="Goodwin L."/>
            <person name="Pitluck S."/>
            <person name="Ivanova N."/>
            <person name="Ovchinikova G."/>
            <person name="Pati A."/>
            <person name="Chen A."/>
            <person name="Palaniappan K."/>
            <person name="Mavromatis K."/>
            <person name="Liolios K."/>
            <person name="Brettin T."/>
            <person name="Fiebig A."/>
            <person name="Rohde M."/>
            <person name="Abt B."/>
            <person name="Goker M."/>
            <person name="Detter J.C."/>
            <person name="Woyke T."/>
            <person name="Bristow J."/>
            <person name="Eisen J.A."/>
            <person name="Markowitz V."/>
            <person name="Hugenholtz P."/>
            <person name="Kyrpides N.C."/>
            <person name="Klenk H.P."/>
            <person name="Lapidus A."/>
        </authorList>
    </citation>
    <scope>NUCLEOTIDE SEQUENCE [LARGE SCALE GENOMIC DNA]</scope>
    <source>
        <strain evidence="3">DSM 44963</strain>
    </source>
</reference>
<comment type="caution">
    <text evidence="2">The sequence shown here is derived from an EMBL/GenBank/DDBJ whole genome shotgun (WGS) entry which is preliminary data.</text>
</comment>
<evidence type="ECO:0000313" key="3">
    <source>
        <dbReference type="Proteomes" id="UP000004508"/>
    </source>
</evidence>
<proteinExistence type="predicted"/>
<feature type="transmembrane region" description="Helical" evidence="1">
    <location>
        <begin position="67"/>
        <end position="84"/>
    </location>
</feature>
<keyword evidence="1" id="KW-1133">Transmembrane helix</keyword>
<accession>D6TE52</accession>
<dbReference type="Proteomes" id="UP000004508">
    <property type="component" value="Unassembled WGS sequence"/>
</dbReference>
<organism evidence="2 3">
    <name type="scientific">Ktedonobacter racemifer DSM 44963</name>
    <dbReference type="NCBI Taxonomy" id="485913"/>
    <lineage>
        <taxon>Bacteria</taxon>
        <taxon>Bacillati</taxon>
        <taxon>Chloroflexota</taxon>
        <taxon>Ktedonobacteria</taxon>
        <taxon>Ktedonobacterales</taxon>
        <taxon>Ktedonobacteraceae</taxon>
        <taxon>Ktedonobacter</taxon>
    </lineage>
</organism>
<sequence length="85" mass="9998">MARTPIQARRRHTPRQTVYEKYLRIEALLVRQKPKISLLIMMNELQFQIVHQAHKSLARKREKKNNCPILMGYFALFLLPAPGVS</sequence>
<protein>
    <submittedName>
        <fullName evidence="2">Uncharacterized protein</fullName>
    </submittedName>
</protein>
<dbReference type="AlphaFoldDB" id="D6TE52"/>